<dbReference type="GO" id="GO:0044550">
    <property type="term" value="P:secondary metabolite biosynthetic process"/>
    <property type="evidence" value="ECO:0007669"/>
    <property type="project" value="UniProtKB-ARBA"/>
</dbReference>
<dbReference type="InterPro" id="IPR025110">
    <property type="entry name" value="AMP-bd_C"/>
</dbReference>
<dbReference type="OrthoDB" id="9778383at2"/>
<dbReference type="Gene3D" id="3.30.300.30">
    <property type="match status" value="1"/>
</dbReference>
<dbReference type="InterPro" id="IPR020806">
    <property type="entry name" value="PKS_PP-bd"/>
</dbReference>
<dbReference type="Gene3D" id="2.30.38.10">
    <property type="entry name" value="Luciferase, Domain 3"/>
    <property type="match status" value="1"/>
</dbReference>
<name>B2J108_NOSP7</name>
<dbReference type="InterPro" id="IPR023213">
    <property type="entry name" value="CAT-like_dom_sf"/>
</dbReference>
<dbReference type="InterPro" id="IPR020845">
    <property type="entry name" value="AMP-binding_CS"/>
</dbReference>
<dbReference type="InterPro" id="IPR036736">
    <property type="entry name" value="ACP-like_sf"/>
</dbReference>
<protein>
    <submittedName>
        <fullName evidence="5">Amino acid adenylation domain protein</fullName>
        <ecNumber evidence="5">5.1.1.11</ecNumber>
    </submittedName>
</protein>
<dbReference type="Pfam" id="PF13193">
    <property type="entry name" value="AMP-binding_C"/>
    <property type="match status" value="1"/>
</dbReference>
<dbReference type="SMART" id="SM00823">
    <property type="entry name" value="PKS_PP"/>
    <property type="match status" value="1"/>
</dbReference>
<dbReference type="PANTHER" id="PTHR45527:SF1">
    <property type="entry name" value="FATTY ACID SYNTHASE"/>
    <property type="match status" value="1"/>
</dbReference>
<feature type="domain" description="Carrier" evidence="4">
    <location>
        <begin position="981"/>
        <end position="1056"/>
    </location>
</feature>
<dbReference type="GO" id="GO:0043041">
    <property type="term" value="P:amino acid activation for nonribosomal peptide biosynthetic process"/>
    <property type="evidence" value="ECO:0007669"/>
    <property type="project" value="TreeGrafter"/>
</dbReference>
<dbReference type="PhylomeDB" id="B2J108"/>
<dbReference type="NCBIfam" id="TIGR01733">
    <property type="entry name" value="AA-adenyl-dom"/>
    <property type="match status" value="1"/>
</dbReference>
<dbReference type="Gene3D" id="3.30.559.10">
    <property type="entry name" value="Chloramphenicol acetyltransferase-like domain"/>
    <property type="match status" value="1"/>
</dbReference>
<organism evidence="5 6">
    <name type="scientific">Nostoc punctiforme (strain ATCC 29133 / PCC 73102)</name>
    <dbReference type="NCBI Taxonomy" id="63737"/>
    <lineage>
        <taxon>Bacteria</taxon>
        <taxon>Bacillati</taxon>
        <taxon>Cyanobacteriota</taxon>
        <taxon>Cyanophyceae</taxon>
        <taxon>Nostocales</taxon>
        <taxon>Nostocaceae</taxon>
        <taxon>Nostoc</taxon>
    </lineage>
</organism>
<dbReference type="InterPro" id="IPR001242">
    <property type="entry name" value="Condensation_dom"/>
</dbReference>
<sequence>MQKKVIKGFRLSPQQKHLWLLQQGQATLPYRAQCAIQIEGNFNRKIFETVLGNLLNRHEILRTTFRCLPGMDIPLQIISDPLPVGIVGRGSDRIFPSIHEHNFRELTPQAQEGKIEALFQEVSQLAADFEQDSLLHLALVELSDDRYTLLIGLPAVYADAGTLKNLVREISVSYAACLDGEQLFDEPMQYADISEILNDLLESEETKAGREYWCQQDFTDLFTLKLTSENQPPIEPGFSPQFLADAIADELAAEIKAIAQKYETTTEVVLLTCFAIFLWRLTQQSRIMIGTVCDGRNYEGLESAFGLFAKYLPLVCHLEENWTFSEILQQVNELSHQNAQWQEYFTQEQTGEATSFFPFCFEFEHRQAKYSVDNNLSLSVYQQSAYIDRFKVKLSCLCREDSLGYEFHYDANLFPTEDIKRLAGQFQTLLESVANNPEAVISRLEILSDRHRQQLLIEFNNTKTIYPNDKCIHHLFQEQVERTPDNIAVISGKERLTYGSLNARANQLAYYLQRLGVGPDVLVGICVERSPLMMVVVLGILKAGGAYVPIEATYPLERQAYIIADSNVPILLTQQHLAASLPTKGTKVICLDTNWEDIAQENIANPVSQTTPENLAYIIYTSGSTGKPKGTLIPHRGLVNYLSWCTQAYTVEQGTGTLVHSPLGFDLTITSLFSPLLVGSQVKLLPENQGIEMLYTALSQSSNLSLVKLTPAHLELLAQQFSPQEAAGRTRAFIIGGENLLAQNIAFWQKYAPDTILVNEYGPTETVVGCCIYQVNNKQQSGSIPIGHPIANTQLYVLDRHLQPVPIGLVGELHIGGQGMARGYLNLPELTAEKFIPNSFSNEPGERLYKTGDLARYRCDGTLEFLGRIDNQVKLRGFRIELGEIEAALLEHPGVQESVVVVHEDVSGNQRLVAYIVLRADLSTSISELSQFLKPKLPEYMVPSVYLQLDALPLTSNGKIDRKSLSVVEKLRPELKVTYLPPTTELEQTIAAVWQEVLHLEKVGIHDNFFDIGGHSLLIAQVHSQLKELLEQDLSIIELLEHPTIDSLAKYLNEGKDAQLEVEQVRDRAWKQKEVINRQKQLRTKR</sequence>
<dbReference type="Gene3D" id="1.10.1200.10">
    <property type="entry name" value="ACP-like"/>
    <property type="match status" value="1"/>
</dbReference>
<dbReference type="FunFam" id="3.40.50.12780:FF:000012">
    <property type="entry name" value="Non-ribosomal peptide synthetase"/>
    <property type="match status" value="1"/>
</dbReference>
<dbReference type="PROSITE" id="PS50075">
    <property type="entry name" value="CARRIER"/>
    <property type="match status" value="1"/>
</dbReference>
<dbReference type="eggNOG" id="COG1020">
    <property type="taxonomic scope" value="Bacteria"/>
</dbReference>
<proteinExistence type="predicted"/>
<reference evidence="6" key="1">
    <citation type="submission" date="2008-04" db="EMBL/GenBank/DDBJ databases">
        <title>Complete sequence of chromosome of Nostoc punctiforme ATCC 29133.</title>
        <authorList>
            <consortium name="US DOE Joint Genome Institute"/>
            <person name="Copeland A."/>
            <person name="Lucas S."/>
            <person name="Lapidus A."/>
            <person name="Glavina del Rio T."/>
            <person name="Dalin E."/>
            <person name="Tice H."/>
            <person name="Pitluck S."/>
            <person name="Chain P."/>
            <person name="Malfatti S."/>
            <person name="Shin M."/>
            <person name="Vergez L."/>
            <person name="Schmutz J."/>
            <person name="Larimer F."/>
            <person name="Land M."/>
            <person name="Hauser L."/>
            <person name="Kyrpides N."/>
            <person name="Kim E."/>
            <person name="Meeks J.C."/>
            <person name="Elhai J."/>
            <person name="Campbell E.L."/>
            <person name="Thiel T."/>
            <person name="Longmire J."/>
            <person name="Potts M."/>
            <person name="Atlas R."/>
        </authorList>
    </citation>
    <scope>NUCLEOTIDE SEQUENCE [LARGE SCALE GENOMIC DNA]</scope>
    <source>
        <strain evidence="6">ATCC 29133 / PCC 73102</strain>
    </source>
</reference>
<dbReference type="SUPFAM" id="SSF52777">
    <property type="entry name" value="CoA-dependent acyltransferases"/>
    <property type="match status" value="2"/>
</dbReference>
<evidence type="ECO:0000313" key="5">
    <source>
        <dbReference type="EMBL" id="ACC81859.1"/>
    </source>
</evidence>
<evidence type="ECO:0000313" key="6">
    <source>
        <dbReference type="Proteomes" id="UP000001191"/>
    </source>
</evidence>
<dbReference type="STRING" id="63737.Npun_R3450"/>
<dbReference type="FunFam" id="3.40.50.980:FF:000001">
    <property type="entry name" value="Non-ribosomal peptide synthetase"/>
    <property type="match status" value="1"/>
</dbReference>
<dbReference type="GO" id="GO:0008610">
    <property type="term" value="P:lipid biosynthetic process"/>
    <property type="evidence" value="ECO:0007669"/>
    <property type="project" value="UniProtKB-ARBA"/>
</dbReference>
<dbReference type="GO" id="GO:0005737">
    <property type="term" value="C:cytoplasm"/>
    <property type="evidence" value="ECO:0007669"/>
    <property type="project" value="TreeGrafter"/>
</dbReference>
<dbReference type="AlphaFoldDB" id="B2J108"/>
<dbReference type="InterPro" id="IPR000873">
    <property type="entry name" value="AMP-dep_synth/lig_dom"/>
</dbReference>
<keyword evidence="6" id="KW-1185">Reference proteome</keyword>
<dbReference type="Gene3D" id="3.30.559.30">
    <property type="entry name" value="Nonribosomal peptide synthetase, condensation domain"/>
    <property type="match status" value="1"/>
</dbReference>
<dbReference type="GO" id="GO:0072330">
    <property type="term" value="P:monocarboxylic acid biosynthetic process"/>
    <property type="evidence" value="ECO:0007669"/>
    <property type="project" value="UniProtKB-ARBA"/>
</dbReference>
<dbReference type="InterPro" id="IPR045851">
    <property type="entry name" value="AMP-bd_C_sf"/>
</dbReference>
<dbReference type="SUPFAM" id="SSF56801">
    <property type="entry name" value="Acetyl-CoA synthetase-like"/>
    <property type="match status" value="1"/>
</dbReference>
<dbReference type="GO" id="GO:0031177">
    <property type="term" value="F:phosphopantetheine binding"/>
    <property type="evidence" value="ECO:0007669"/>
    <property type="project" value="InterPro"/>
</dbReference>
<dbReference type="CDD" id="cd05930">
    <property type="entry name" value="A_NRPS"/>
    <property type="match status" value="1"/>
</dbReference>
<reference evidence="5 6" key="2">
    <citation type="journal article" date="2013" name="Plant Physiol.">
        <title>A Nostoc punctiforme Sugar Transporter Necessary to Establish a Cyanobacterium-Plant Symbiosis.</title>
        <authorList>
            <person name="Ekman M."/>
            <person name="Picossi S."/>
            <person name="Campbell E.L."/>
            <person name="Meeks J.C."/>
            <person name="Flores E."/>
        </authorList>
    </citation>
    <scope>NUCLEOTIDE SEQUENCE [LARGE SCALE GENOMIC DNA]</scope>
    <source>
        <strain evidence="6">ATCC 29133 / PCC 73102</strain>
    </source>
</reference>
<dbReference type="Pfam" id="PF00668">
    <property type="entry name" value="Condensation"/>
    <property type="match status" value="1"/>
</dbReference>
<evidence type="ECO:0000256" key="1">
    <source>
        <dbReference type="ARBA" id="ARBA00001957"/>
    </source>
</evidence>
<dbReference type="Pfam" id="PF00501">
    <property type="entry name" value="AMP-binding"/>
    <property type="match status" value="1"/>
</dbReference>
<dbReference type="Gene3D" id="3.40.50.980">
    <property type="match status" value="2"/>
</dbReference>
<dbReference type="InterPro" id="IPR009081">
    <property type="entry name" value="PP-bd_ACP"/>
</dbReference>
<keyword evidence="5" id="KW-0413">Isomerase</keyword>
<dbReference type="KEGG" id="npu:Npun_R3450"/>
<dbReference type="FunFam" id="3.30.300.30:FF:000010">
    <property type="entry name" value="Enterobactin synthetase component F"/>
    <property type="match status" value="1"/>
</dbReference>
<accession>B2J108</accession>
<comment type="cofactor">
    <cofactor evidence="1">
        <name>pantetheine 4'-phosphate</name>
        <dbReference type="ChEBI" id="CHEBI:47942"/>
    </cofactor>
</comment>
<dbReference type="EMBL" id="CP001037">
    <property type="protein sequence ID" value="ACC81859.1"/>
    <property type="molecule type" value="Genomic_DNA"/>
</dbReference>
<dbReference type="EnsemblBacteria" id="ACC81859">
    <property type="protein sequence ID" value="ACC81859"/>
    <property type="gene ID" value="Npun_R3450"/>
</dbReference>
<dbReference type="EC" id="5.1.1.11" evidence="5"/>
<dbReference type="SUPFAM" id="SSF47336">
    <property type="entry name" value="ACP-like"/>
    <property type="match status" value="1"/>
</dbReference>
<dbReference type="Pfam" id="PF00550">
    <property type="entry name" value="PP-binding"/>
    <property type="match status" value="1"/>
</dbReference>
<keyword evidence="3" id="KW-0597">Phosphoprotein</keyword>
<keyword evidence="2" id="KW-0596">Phosphopantetheine</keyword>
<dbReference type="InterPro" id="IPR010071">
    <property type="entry name" value="AA_adenyl_dom"/>
</dbReference>
<dbReference type="GO" id="GO:0047462">
    <property type="term" value="F:phenylalanine racemase (ATP-hydrolyzing) activity"/>
    <property type="evidence" value="ECO:0007669"/>
    <property type="project" value="UniProtKB-EC"/>
</dbReference>
<dbReference type="RefSeq" id="WP_012409833.1">
    <property type="nucleotide sequence ID" value="NC_010628.1"/>
</dbReference>
<dbReference type="PROSITE" id="PS00455">
    <property type="entry name" value="AMP_BINDING"/>
    <property type="match status" value="1"/>
</dbReference>
<evidence type="ECO:0000256" key="2">
    <source>
        <dbReference type="ARBA" id="ARBA00022450"/>
    </source>
</evidence>
<dbReference type="PANTHER" id="PTHR45527">
    <property type="entry name" value="NONRIBOSOMAL PEPTIDE SYNTHETASE"/>
    <property type="match status" value="1"/>
</dbReference>
<gene>
    <name evidence="5" type="ordered locus">Npun_R3450</name>
</gene>
<dbReference type="Proteomes" id="UP000001191">
    <property type="component" value="Chromosome"/>
</dbReference>
<evidence type="ECO:0000259" key="4">
    <source>
        <dbReference type="PROSITE" id="PS50075"/>
    </source>
</evidence>
<dbReference type="FunFam" id="1.10.1200.10:FF:000016">
    <property type="entry name" value="Non-ribosomal peptide synthase"/>
    <property type="match status" value="1"/>
</dbReference>
<dbReference type="FunFam" id="2.30.38.10:FF:000001">
    <property type="entry name" value="Non-ribosomal peptide synthetase PvdI"/>
    <property type="match status" value="1"/>
</dbReference>
<evidence type="ECO:0000256" key="3">
    <source>
        <dbReference type="ARBA" id="ARBA00022553"/>
    </source>
</evidence>
<dbReference type="HOGENOM" id="CLU_000022_2_4_3"/>